<evidence type="ECO:0000313" key="2">
    <source>
        <dbReference type="EMBL" id="OWM83414.1"/>
    </source>
</evidence>
<name>A0A218XEP3_PUNGR</name>
<feature type="chain" id="PRO_5013211028" description="Secreted protein" evidence="1">
    <location>
        <begin position="23"/>
        <end position="149"/>
    </location>
</feature>
<organism evidence="2 3">
    <name type="scientific">Punica granatum</name>
    <name type="common">Pomegranate</name>
    <dbReference type="NCBI Taxonomy" id="22663"/>
    <lineage>
        <taxon>Eukaryota</taxon>
        <taxon>Viridiplantae</taxon>
        <taxon>Streptophyta</taxon>
        <taxon>Embryophyta</taxon>
        <taxon>Tracheophyta</taxon>
        <taxon>Spermatophyta</taxon>
        <taxon>Magnoliopsida</taxon>
        <taxon>eudicotyledons</taxon>
        <taxon>Gunneridae</taxon>
        <taxon>Pentapetalae</taxon>
        <taxon>rosids</taxon>
        <taxon>malvids</taxon>
        <taxon>Myrtales</taxon>
        <taxon>Lythraceae</taxon>
        <taxon>Punica</taxon>
    </lineage>
</organism>
<dbReference type="AlphaFoldDB" id="A0A218XEP3"/>
<reference evidence="3" key="1">
    <citation type="journal article" date="2017" name="Plant J.">
        <title>The pomegranate (Punica granatum L.) genome and the genomics of punicalagin biosynthesis.</title>
        <authorList>
            <person name="Qin G."/>
            <person name="Xu C."/>
            <person name="Ming R."/>
            <person name="Tang H."/>
            <person name="Guyot R."/>
            <person name="Kramer E.M."/>
            <person name="Hu Y."/>
            <person name="Yi X."/>
            <person name="Qi Y."/>
            <person name="Xu X."/>
            <person name="Gao Z."/>
            <person name="Pan H."/>
            <person name="Jian J."/>
            <person name="Tian Y."/>
            <person name="Yue Z."/>
            <person name="Xu Y."/>
        </authorList>
    </citation>
    <scope>NUCLEOTIDE SEQUENCE [LARGE SCALE GENOMIC DNA]</scope>
    <source>
        <strain evidence="3">cv. Dabenzi</strain>
    </source>
</reference>
<evidence type="ECO:0008006" key="4">
    <source>
        <dbReference type="Google" id="ProtNLM"/>
    </source>
</evidence>
<gene>
    <name evidence="2" type="ORF">CDL15_Pgr012895</name>
</gene>
<evidence type="ECO:0000256" key="1">
    <source>
        <dbReference type="SAM" id="SignalP"/>
    </source>
</evidence>
<dbReference type="Proteomes" id="UP000197138">
    <property type="component" value="Unassembled WGS sequence"/>
</dbReference>
<proteinExistence type="predicted"/>
<protein>
    <recommendedName>
        <fullName evidence="4">Secreted protein</fullName>
    </recommendedName>
</protein>
<dbReference type="EMBL" id="MTKT01001932">
    <property type="protein sequence ID" value="OWM83414.1"/>
    <property type="molecule type" value="Genomic_DNA"/>
</dbReference>
<comment type="caution">
    <text evidence="2">The sequence shown here is derived from an EMBL/GenBank/DDBJ whole genome shotgun (WGS) entry which is preliminary data.</text>
</comment>
<feature type="signal peptide" evidence="1">
    <location>
        <begin position="1"/>
        <end position="22"/>
    </location>
</feature>
<keyword evidence="1" id="KW-0732">Signal</keyword>
<accession>A0A218XEP3</accession>
<evidence type="ECO:0000313" key="3">
    <source>
        <dbReference type="Proteomes" id="UP000197138"/>
    </source>
</evidence>
<sequence length="149" mass="16041">MRSRRGWLYVATITLMRSMATSVGVDDLICGGGSRGPDLPSFLIRNLLLLLPFQPSPPPSPSHPHCHLSPRLISTTVTSISTTNTAISIMAITIPVIVVTFSTINRGEAISLLAHPSVSWHLCTGASNEITSSLWKLRCLPTASSIDHQ</sequence>